<reference evidence="9 10" key="1">
    <citation type="submission" date="2018-05" db="EMBL/GenBank/DDBJ databases">
        <title>Genomic Encyclopedia of Type Strains, Phase III (KMG-III): the genomes of soil and plant-associated and newly described type strains.</title>
        <authorList>
            <person name="Whitman W."/>
        </authorList>
    </citation>
    <scope>NUCLEOTIDE SEQUENCE [LARGE SCALE GENOMIC DNA]</scope>
    <source>
        <strain evidence="9 10">CECT 5696</strain>
    </source>
</reference>
<dbReference type="AlphaFoldDB" id="A0A2V2YZ54"/>
<comment type="cofactor">
    <cofactor evidence="1">
        <name>NAD(+)</name>
        <dbReference type="ChEBI" id="CHEBI:57540"/>
    </cofactor>
</comment>
<dbReference type="InterPro" id="IPR030963">
    <property type="entry name" value="DHQ_synth_fam"/>
</dbReference>
<dbReference type="InterPro" id="IPR030960">
    <property type="entry name" value="DHQS/DOIS_N"/>
</dbReference>
<sequence>MFHTIIQFGDHRYPFMTGVGVLAEAGNYVQELHIHQYMIITDEHTPDHIVKETEAAFGRLAPVRVLTFQPGEEWKNLSTVHELCKQVIDLGADRRTAIVALGGGVSGNVAGMVAGLLFRGLPLIHVPTTLMSASDSVLSLKQAVNLTQGKNLVGMFYTPKLICVELPFLQSLAERDLRSGMCELVKNLLAICPERINEYRRKLRPNNQYELDELQQFIAFCIEAKTKVMADDPYEKKDGLVLEYGHTIGHALELTCKGKYTHGECISFGMLCAAYISQRLGLLTAEETAMHHELLERIGYQVELEPEWLPIIEQYVQNDNKRGYRERRPGCTGMVLLNGLGTIHREDDAWITMVDNSLISEAIRSVQERRAIMHGSRT</sequence>
<keyword evidence="10" id="KW-1185">Reference proteome</keyword>
<dbReference type="Proteomes" id="UP000246635">
    <property type="component" value="Unassembled WGS sequence"/>
</dbReference>
<feature type="domain" description="3-dehydroquinate synthase C-terminal" evidence="8">
    <location>
        <begin position="180"/>
        <end position="321"/>
    </location>
</feature>
<dbReference type="PIRSF" id="PIRSF001455">
    <property type="entry name" value="DHQ_synth"/>
    <property type="match status" value="1"/>
</dbReference>
<comment type="cofactor">
    <cofactor evidence="2">
        <name>Co(2+)</name>
        <dbReference type="ChEBI" id="CHEBI:48828"/>
    </cofactor>
</comment>
<dbReference type="RefSeq" id="WP_110043216.1">
    <property type="nucleotide sequence ID" value="NZ_CP054612.1"/>
</dbReference>
<dbReference type="SUPFAM" id="SSF56796">
    <property type="entry name" value="Dehydroquinate synthase-like"/>
    <property type="match status" value="1"/>
</dbReference>
<evidence type="ECO:0000256" key="6">
    <source>
        <dbReference type="ARBA" id="ARBA00023285"/>
    </source>
</evidence>
<comment type="caution">
    <text evidence="9">The sequence shown here is derived from an EMBL/GenBank/DDBJ whole genome shotgun (WGS) entry which is preliminary data.</text>
</comment>
<gene>
    <name evidence="9" type="ORF">DFQ01_103455</name>
</gene>
<dbReference type="Pfam" id="PF01761">
    <property type="entry name" value="DHQ_synthase"/>
    <property type="match status" value="1"/>
</dbReference>
<dbReference type="GO" id="GO:0009073">
    <property type="term" value="P:aromatic amino acid family biosynthetic process"/>
    <property type="evidence" value="ECO:0007669"/>
    <property type="project" value="InterPro"/>
</dbReference>
<keyword evidence="3" id="KW-0479">Metal-binding</keyword>
<evidence type="ECO:0000313" key="10">
    <source>
        <dbReference type="Proteomes" id="UP000246635"/>
    </source>
</evidence>
<keyword evidence="5" id="KW-0456">Lyase</keyword>
<dbReference type="OrthoDB" id="9806583at2"/>
<protein>
    <submittedName>
        <fullName evidence="9">3-dehydroquinate synthase</fullName>
    </submittedName>
</protein>
<evidence type="ECO:0000259" key="7">
    <source>
        <dbReference type="Pfam" id="PF01761"/>
    </source>
</evidence>
<dbReference type="InterPro" id="IPR050071">
    <property type="entry name" value="Dehydroquinate_synthase"/>
</dbReference>
<evidence type="ECO:0000313" key="9">
    <source>
        <dbReference type="EMBL" id="PWW06551.1"/>
    </source>
</evidence>
<organism evidence="9 10">
    <name type="scientific">Paenibacillus cellulosilyticus</name>
    <dbReference type="NCBI Taxonomy" id="375489"/>
    <lineage>
        <taxon>Bacteria</taxon>
        <taxon>Bacillati</taxon>
        <taxon>Bacillota</taxon>
        <taxon>Bacilli</taxon>
        <taxon>Bacillales</taxon>
        <taxon>Paenibacillaceae</taxon>
        <taxon>Paenibacillus</taxon>
    </lineage>
</organism>
<dbReference type="CDD" id="cd08197">
    <property type="entry name" value="DOIS"/>
    <property type="match status" value="1"/>
</dbReference>
<evidence type="ECO:0000256" key="2">
    <source>
        <dbReference type="ARBA" id="ARBA00001941"/>
    </source>
</evidence>
<dbReference type="Gene3D" id="3.40.50.1970">
    <property type="match status" value="1"/>
</dbReference>
<accession>A0A2V2YZ54</accession>
<feature type="domain" description="3-dehydroquinate synthase N-terminal" evidence="7">
    <location>
        <begin position="67"/>
        <end position="178"/>
    </location>
</feature>
<name>A0A2V2YZ54_9BACL</name>
<evidence type="ECO:0000256" key="4">
    <source>
        <dbReference type="ARBA" id="ARBA00023027"/>
    </source>
</evidence>
<dbReference type="Pfam" id="PF24621">
    <property type="entry name" value="DHQS_C"/>
    <property type="match status" value="1"/>
</dbReference>
<dbReference type="PANTHER" id="PTHR43622">
    <property type="entry name" value="3-DEHYDROQUINATE SYNTHASE"/>
    <property type="match status" value="1"/>
</dbReference>
<dbReference type="InterPro" id="IPR056179">
    <property type="entry name" value="DHQS_C"/>
</dbReference>
<evidence type="ECO:0000259" key="8">
    <source>
        <dbReference type="Pfam" id="PF24621"/>
    </source>
</evidence>
<dbReference type="GO" id="GO:0046872">
    <property type="term" value="F:metal ion binding"/>
    <property type="evidence" value="ECO:0007669"/>
    <property type="project" value="UniProtKB-KW"/>
</dbReference>
<proteinExistence type="predicted"/>
<dbReference type="Gene3D" id="1.20.1090.10">
    <property type="entry name" value="Dehydroquinate synthase-like - alpha domain"/>
    <property type="match status" value="1"/>
</dbReference>
<evidence type="ECO:0000256" key="5">
    <source>
        <dbReference type="ARBA" id="ARBA00023239"/>
    </source>
</evidence>
<evidence type="ECO:0000256" key="3">
    <source>
        <dbReference type="ARBA" id="ARBA00022723"/>
    </source>
</evidence>
<dbReference type="GO" id="GO:0003856">
    <property type="term" value="F:3-dehydroquinate synthase activity"/>
    <property type="evidence" value="ECO:0007669"/>
    <property type="project" value="TreeGrafter"/>
</dbReference>
<dbReference type="PANTHER" id="PTHR43622:SF1">
    <property type="entry name" value="3-DEHYDROQUINATE SYNTHASE"/>
    <property type="match status" value="1"/>
</dbReference>
<keyword evidence="4" id="KW-0520">NAD</keyword>
<evidence type="ECO:0000256" key="1">
    <source>
        <dbReference type="ARBA" id="ARBA00001911"/>
    </source>
</evidence>
<dbReference type="EMBL" id="QGTQ01000003">
    <property type="protein sequence ID" value="PWW06551.1"/>
    <property type="molecule type" value="Genomic_DNA"/>
</dbReference>
<keyword evidence="6" id="KW-0170">Cobalt</keyword>